<comment type="caution">
    <text evidence="2">The sequence shown here is derived from an EMBL/GenBank/DDBJ whole genome shotgun (WGS) entry which is preliminary data.</text>
</comment>
<dbReference type="EMBL" id="QUTD01007633">
    <property type="protein sequence ID" value="RHY49322.1"/>
    <property type="molecule type" value="Genomic_DNA"/>
</dbReference>
<sequence>MANPSEIPYVQQDVSVDTAGYKRKFVVHLVLIVLLVVNVIVLYVLHFNDSSSSGVKITADAFTSNGDIASKVVSFTSTGAVRAGAGTTAYLDAAPLPADELAFMSLARSGVDNSNTAILSYFLRNKTTSVLTTVTVGKDNSAKIADVAKDNSFAGVQIRGIATLSNTKAVILQSTSMGVVHVLPVNIAADKSVAAVAAQKVQLANGSVSNTLGRISATQFAATTFETYVVNGSWWQNIHVGTVSPADGSISVSAPLRFGVANEYSGSDSCTNSKPQAVPAIPGAFVVTWFNSNPVNRSGLCVVLAVANATGVFQLGEVCNKNYQPAYFLDSTSLSDNLIALTFYDKANNNALTIATVAITSAQKIVFRGDYVIQAVAGAFDFGSFYGWSPKPSVHSISADRLAVLFLNPNNHGRPTTQVFKVTDSFSLEPVTPLMRLSNGDFSLVGASAAPMSGAVTLDIVPVSNSSFIAVYSGTLDKVQHKRVTVVEFLGAPVGVGSGANGVVFGGAAKIDNADFTVGKTYFTTTKGDILAATASDVGAEYYFLSNTTVVSKDSRVGVAVSKNTIYVSTSA</sequence>
<organism evidence="2 3">
    <name type="scientific">Aphanomyces astaci</name>
    <name type="common">Crayfish plague agent</name>
    <dbReference type="NCBI Taxonomy" id="112090"/>
    <lineage>
        <taxon>Eukaryota</taxon>
        <taxon>Sar</taxon>
        <taxon>Stramenopiles</taxon>
        <taxon>Oomycota</taxon>
        <taxon>Saprolegniomycetes</taxon>
        <taxon>Saprolegniales</taxon>
        <taxon>Verrucalvaceae</taxon>
        <taxon>Aphanomyces</taxon>
    </lineage>
</organism>
<protein>
    <submittedName>
        <fullName evidence="2">Uncharacterized protein</fullName>
    </submittedName>
</protein>
<evidence type="ECO:0000313" key="2">
    <source>
        <dbReference type="EMBL" id="RHY49322.1"/>
    </source>
</evidence>
<name>A0A397CME5_APHAT</name>
<dbReference type="VEuPathDB" id="FungiDB:H257_07821"/>
<keyword evidence="1" id="KW-0812">Transmembrane</keyword>
<keyword evidence="1" id="KW-1133">Transmembrane helix</keyword>
<accession>A0A397CME5</accession>
<evidence type="ECO:0000313" key="3">
    <source>
        <dbReference type="Proteomes" id="UP000266643"/>
    </source>
</evidence>
<dbReference type="AlphaFoldDB" id="A0A397CME5"/>
<reference evidence="2 3" key="1">
    <citation type="submission" date="2018-08" db="EMBL/GenBank/DDBJ databases">
        <title>Aphanomyces genome sequencing and annotation.</title>
        <authorList>
            <person name="Minardi D."/>
            <person name="Oidtmann B."/>
            <person name="Van Der Giezen M."/>
            <person name="Studholme D.J."/>
        </authorList>
    </citation>
    <scope>NUCLEOTIDE SEQUENCE [LARGE SCALE GENOMIC DNA]</scope>
    <source>
        <strain evidence="2 3">D2</strain>
    </source>
</reference>
<gene>
    <name evidence="2" type="ORF">DYB30_009915</name>
</gene>
<evidence type="ECO:0000256" key="1">
    <source>
        <dbReference type="SAM" id="Phobius"/>
    </source>
</evidence>
<dbReference type="Proteomes" id="UP000266643">
    <property type="component" value="Unassembled WGS sequence"/>
</dbReference>
<feature type="transmembrane region" description="Helical" evidence="1">
    <location>
        <begin position="25"/>
        <end position="45"/>
    </location>
</feature>
<proteinExistence type="predicted"/>
<keyword evidence="1" id="KW-0472">Membrane</keyword>